<organism evidence="10 11">
    <name type="scientific">Anaerovibrio slackiae</name>
    <dbReference type="NCBI Taxonomy" id="2652309"/>
    <lineage>
        <taxon>Bacteria</taxon>
        <taxon>Bacillati</taxon>
        <taxon>Bacillota</taxon>
        <taxon>Negativicutes</taxon>
        <taxon>Selenomonadales</taxon>
        <taxon>Selenomonadaceae</taxon>
        <taxon>Anaerovibrio</taxon>
    </lineage>
</organism>
<dbReference type="UniPathway" id="UPA00031">
    <property type="reaction ID" value="UER00013"/>
</dbReference>
<dbReference type="SUPFAM" id="SSF89550">
    <property type="entry name" value="PHP domain-like"/>
    <property type="match status" value="1"/>
</dbReference>
<evidence type="ECO:0000313" key="10">
    <source>
        <dbReference type="EMBL" id="MSU07891.1"/>
    </source>
</evidence>
<name>A0A6I2UFE6_9FIRM</name>
<dbReference type="GO" id="GO:0000105">
    <property type="term" value="P:L-histidine biosynthetic process"/>
    <property type="evidence" value="ECO:0007669"/>
    <property type="project" value="UniProtKB-UniRule"/>
</dbReference>
<dbReference type="InterPro" id="IPR016195">
    <property type="entry name" value="Pol/histidinol_Pase-like"/>
</dbReference>
<evidence type="ECO:0000259" key="9">
    <source>
        <dbReference type="Pfam" id="PF02811"/>
    </source>
</evidence>
<evidence type="ECO:0000256" key="5">
    <source>
        <dbReference type="ARBA" id="ARBA00022801"/>
    </source>
</evidence>
<dbReference type="EMBL" id="VUNR01000003">
    <property type="protein sequence ID" value="MSU07891.1"/>
    <property type="molecule type" value="Genomic_DNA"/>
</dbReference>
<evidence type="ECO:0000256" key="2">
    <source>
        <dbReference type="ARBA" id="ARBA00009152"/>
    </source>
</evidence>
<comment type="caution">
    <text evidence="10">The sequence shown here is derived from an EMBL/GenBank/DDBJ whole genome shotgun (WGS) entry which is preliminary data.</text>
</comment>
<accession>A0A6I2UFE6</accession>
<evidence type="ECO:0000256" key="1">
    <source>
        <dbReference type="ARBA" id="ARBA00004970"/>
    </source>
</evidence>
<evidence type="ECO:0000256" key="7">
    <source>
        <dbReference type="ARBA" id="ARBA00049158"/>
    </source>
</evidence>
<dbReference type="InterPro" id="IPR010140">
    <property type="entry name" value="Histidinol_P_phosphatase_HisJ"/>
</dbReference>
<comment type="pathway">
    <text evidence="1 8">Amino-acid biosynthesis; L-histidine biosynthesis; L-histidine from 5-phospho-alpha-D-ribose 1-diphosphate: step 8/9.</text>
</comment>
<gene>
    <name evidence="10" type="ORF">FYJ84_02660</name>
</gene>
<sequence length="283" mass="33288">MKYDYHMHFEYGDYDVEWVKGFFEAAAARGLDEIGISEHTHTFPEFEQLYYDDLILDGSFVGSFQQKWLKKNKFKHTLDDYFAFMEKLRSLGYKVKTGIEVCNFQNQAKVREILEKYDFDYVIGSIHFIRGWAYDSVEIKDEWQRHSLRDIYEWYTQEIEHLCAGGLYDVLGHPFNLRLYKFLPDFDVTPYLVRAAEALKKAGMGIDVNTGTFYRYPIAEISPYPDFMRIAAEYGLPIITSSDSHKPEDCGSYIDDAIEYVKVFGYTEGMIFDQRRRMMVPLG</sequence>
<dbReference type="Proteomes" id="UP000433181">
    <property type="component" value="Unassembled WGS sequence"/>
</dbReference>
<dbReference type="InterPro" id="IPR004013">
    <property type="entry name" value="PHP_dom"/>
</dbReference>
<keyword evidence="6 8" id="KW-0368">Histidine biosynthesis</keyword>
<keyword evidence="4 8" id="KW-0028">Amino-acid biosynthesis</keyword>
<dbReference type="GeneID" id="96777804"/>
<dbReference type="Gene3D" id="3.20.20.140">
    <property type="entry name" value="Metal-dependent hydrolases"/>
    <property type="match status" value="1"/>
</dbReference>
<evidence type="ECO:0000256" key="4">
    <source>
        <dbReference type="ARBA" id="ARBA00022605"/>
    </source>
</evidence>
<dbReference type="AlphaFoldDB" id="A0A6I2UFE6"/>
<dbReference type="GO" id="GO:0004401">
    <property type="term" value="F:histidinol-phosphatase activity"/>
    <property type="evidence" value="ECO:0007669"/>
    <property type="project" value="UniProtKB-UniRule"/>
</dbReference>
<keyword evidence="5 8" id="KW-0378">Hydrolase</keyword>
<dbReference type="Pfam" id="PF02811">
    <property type="entry name" value="PHP"/>
    <property type="match status" value="1"/>
</dbReference>
<evidence type="ECO:0000256" key="8">
    <source>
        <dbReference type="RuleBase" id="RU366003"/>
    </source>
</evidence>
<protein>
    <recommendedName>
        <fullName evidence="3 8">Histidinol-phosphatase</fullName>
        <shortName evidence="8">HolPase</shortName>
        <ecNumber evidence="3 8">3.1.3.15</ecNumber>
    </recommendedName>
</protein>
<reference evidence="10 11" key="1">
    <citation type="submission" date="2019-08" db="EMBL/GenBank/DDBJ databases">
        <title>In-depth cultivation of the pig gut microbiome towards novel bacterial diversity and tailored functional studies.</title>
        <authorList>
            <person name="Wylensek D."/>
            <person name="Hitch T.C.A."/>
            <person name="Clavel T."/>
        </authorList>
    </citation>
    <scope>NUCLEOTIDE SEQUENCE [LARGE SCALE GENOMIC DNA]</scope>
    <source>
        <strain evidence="10 11">WCA-693-APC-5D-A</strain>
    </source>
</reference>
<comment type="catalytic activity">
    <reaction evidence="7 8">
        <text>L-histidinol phosphate + H2O = L-histidinol + phosphate</text>
        <dbReference type="Rhea" id="RHEA:14465"/>
        <dbReference type="ChEBI" id="CHEBI:15377"/>
        <dbReference type="ChEBI" id="CHEBI:43474"/>
        <dbReference type="ChEBI" id="CHEBI:57699"/>
        <dbReference type="ChEBI" id="CHEBI:57980"/>
        <dbReference type="EC" id="3.1.3.15"/>
    </reaction>
</comment>
<keyword evidence="11" id="KW-1185">Reference proteome</keyword>
<proteinExistence type="inferred from homology"/>
<dbReference type="PANTHER" id="PTHR21039">
    <property type="entry name" value="HISTIDINOL PHOSPHATASE-RELATED"/>
    <property type="match status" value="1"/>
</dbReference>
<dbReference type="RefSeq" id="WP_154405856.1">
    <property type="nucleotide sequence ID" value="NZ_VUNR01000003.1"/>
</dbReference>
<dbReference type="EC" id="3.1.3.15" evidence="3 8"/>
<dbReference type="PANTHER" id="PTHR21039:SF0">
    <property type="entry name" value="HISTIDINOL-PHOSPHATASE"/>
    <property type="match status" value="1"/>
</dbReference>
<dbReference type="CDD" id="cd12110">
    <property type="entry name" value="PHP_HisPPase_Hisj_like"/>
    <property type="match status" value="1"/>
</dbReference>
<evidence type="ECO:0000256" key="6">
    <source>
        <dbReference type="ARBA" id="ARBA00023102"/>
    </source>
</evidence>
<evidence type="ECO:0000256" key="3">
    <source>
        <dbReference type="ARBA" id="ARBA00013085"/>
    </source>
</evidence>
<evidence type="ECO:0000313" key="11">
    <source>
        <dbReference type="Proteomes" id="UP000433181"/>
    </source>
</evidence>
<comment type="similarity">
    <text evidence="2 8">Belongs to the PHP hydrolase family. HisK subfamily.</text>
</comment>
<feature type="domain" description="PHP" evidence="9">
    <location>
        <begin position="4"/>
        <end position="210"/>
    </location>
</feature>
<dbReference type="GO" id="GO:0005737">
    <property type="term" value="C:cytoplasm"/>
    <property type="evidence" value="ECO:0007669"/>
    <property type="project" value="TreeGrafter"/>
</dbReference>